<keyword evidence="3" id="KW-1185">Reference proteome</keyword>
<evidence type="ECO:0000313" key="2">
    <source>
        <dbReference type="EMBL" id="MCS6521349.1"/>
    </source>
</evidence>
<reference evidence="2 3" key="1">
    <citation type="submission" date="2022-08" db="EMBL/GenBank/DDBJ databases">
        <title>Taxonomy of Curtobacterium flaccumfaciens.</title>
        <authorList>
            <person name="Osdaghi E."/>
            <person name="Taghavi S.M."/>
            <person name="Hamidizade M."/>
            <person name="Abachi H."/>
            <person name="Fazliarab A."/>
            <person name="Baeyen S."/>
            <person name="Portier P."/>
            <person name="Van Vaerenbergh J."/>
            <person name="Jacques M.-A."/>
        </authorList>
    </citation>
    <scope>NUCLEOTIDE SEQUENCE [LARGE SCALE GENOMIC DNA]</scope>
    <source>
        <strain evidence="2 3">LMG8786T</strain>
    </source>
</reference>
<evidence type="ECO:0008006" key="4">
    <source>
        <dbReference type="Google" id="ProtNLM"/>
    </source>
</evidence>
<gene>
    <name evidence="2" type="ORF">NYQ28_02070</name>
</gene>
<accession>A0ABT2HDL1</accession>
<proteinExistence type="predicted"/>
<dbReference type="RefSeq" id="WP_141861744.1">
    <property type="nucleotide sequence ID" value="NZ_BMNV01000004.1"/>
</dbReference>
<dbReference type="GeneID" id="95324266"/>
<organism evidence="2 3">
    <name type="scientific">Curtobacterium citreum</name>
    <dbReference type="NCBI Taxonomy" id="2036"/>
    <lineage>
        <taxon>Bacteria</taxon>
        <taxon>Bacillati</taxon>
        <taxon>Actinomycetota</taxon>
        <taxon>Actinomycetes</taxon>
        <taxon>Micrococcales</taxon>
        <taxon>Microbacteriaceae</taxon>
        <taxon>Curtobacterium</taxon>
    </lineage>
</organism>
<feature type="region of interest" description="Disordered" evidence="1">
    <location>
        <begin position="1"/>
        <end position="45"/>
    </location>
</feature>
<name>A0ABT2HDL1_9MICO</name>
<dbReference type="Proteomes" id="UP001652264">
    <property type="component" value="Unassembled WGS sequence"/>
</dbReference>
<evidence type="ECO:0000256" key="1">
    <source>
        <dbReference type="SAM" id="MobiDB-lite"/>
    </source>
</evidence>
<evidence type="ECO:0000313" key="3">
    <source>
        <dbReference type="Proteomes" id="UP001652264"/>
    </source>
</evidence>
<feature type="compositionally biased region" description="Polar residues" evidence="1">
    <location>
        <begin position="1"/>
        <end position="13"/>
    </location>
</feature>
<protein>
    <recommendedName>
        <fullName evidence="4">Rho termination factor-like protein</fullName>
    </recommendedName>
</protein>
<comment type="caution">
    <text evidence="2">The sequence shown here is derived from an EMBL/GenBank/DDBJ whole genome shotgun (WGS) entry which is preliminary data.</text>
</comment>
<sequence>MVNITDQRGNQFTVPDEVADDYRSPGIAVPAPADDPAPDEHTHNGDIRAWAARHDVDLGDATTKADMLDVIRASLGG</sequence>
<dbReference type="EMBL" id="JANVAD010000001">
    <property type="protein sequence ID" value="MCS6521349.1"/>
    <property type="molecule type" value="Genomic_DNA"/>
</dbReference>